<evidence type="ECO:0000256" key="3">
    <source>
        <dbReference type="ARBA" id="ARBA00022741"/>
    </source>
</evidence>
<dbReference type="Gene3D" id="3.40.980.20">
    <property type="entry name" value="Four-carbon acid sugar kinase, nucleotide binding domain"/>
    <property type="match status" value="1"/>
</dbReference>
<sequence>MSRTRQVLVLADDITGANDTAVQFARSGWRAYLALTQAGMGVLDEEQVVVARSLGTRAESAEAAAARTELAVVERGAGRHVYLKIDSTMRGSVAGQLAGAVRGKRTYEPESFAVLCPAYPAMGRTVRNGEILVDGEPAHRGPAGRDPITPINTSTLSELVPDGVRVPLMPDPADLAVAINRAALHATCVVVDAESEADLDCLAQAIGHLGERVVPAGSAGLAMALAARWGASLPSRTATDEDTPEPAARHTAVVVSSQHQAALDQVRATLTDLPASAIGSSVAAWEDVASEEGTRRWAEDVLAHDGRPIHLLQAPPLNRDRGGSGSDGPRVAKALADVVSRLADARPNDLALVLVGGDGAAAVLSRLGAEALRVTGALVEGVPVGTVVGGRHAGLRIATKAGGFGDNTTLTRIVSKLNPTLVGADQ</sequence>
<keyword evidence="2" id="KW-0808">Transferase</keyword>
<keyword evidence="6" id="KW-0119">Carbohydrate metabolism</keyword>
<evidence type="ECO:0000259" key="7">
    <source>
        <dbReference type="Pfam" id="PF07005"/>
    </source>
</evidence>
<dbReference type="InterPro" id="IPR031475">
    <property type="entry name" value="NBD_C"/>
</dbReference>
<accession>A0ABT5GI63</accession>
<reference evidence="9 10" key="1">
    <citation type="submission" date="2022-11" db="EMBL/GenBank/DDBJ databases">
        <title>Anaerobic phenanthrene biodegradation by a DNRA strain PheN6.</title>
        <authorList>
            <person name="Zhang Z."/>
        </authorList>
    </citation>
    <scope>NUCLEOTIDE SEQUENCE [LARGE SCALE GENOMIC DNA]</scope>
    <source>
        <strain evidence="9 10">PheN6</strain>
    </source>
</reference>
<name>A0ABT5GI63_9MICO</name>
<dbReference type="EMBL" id="JAPFQL010000048">
    <property type="protein sequence ID" value="MDC5697947.1"/>
    <property type="molecule type" value="Genomic_DNA"/>
</dbReference>
<dbReference type="RefSeq" id="WP_272462521.1">
    <property type="nucleotide sequence ID" value="NZ_JAPFQL010000048.1"/>
</dbReference>
<keyword evidence="5" id="KW-0067">ATP-binding</keyword>
<evidence type="ECO:0000256" key="4">
    <source>
        <dbReference type="ARBA" id="ARBA00022777"/>
    </source>
</evidence>
<dbReference type="Gene3D" id="3.40.50.10840">
    <property type="entry name" value="Putative sugar-binding, N-terminal domain"/>
    <property type="match status" value="1"/>
</dbReference>
<comment type="similarity">
    <text evidence="1">Belongs to the four-carbon acid sugar kinase family.</text>
</comment>
<keyword evidence="4" id="KW-0418">Kinase</keyword>
<evidence type="ECO:0000256" key="6">
    <source>
        <dbReference type="ARBA" id="ARBA00023277"/>
    </source>
</evidence>
<dbReference type="SUPFAM" id="SSF142764">
    <property type="entry name" value="YgbK-like"/>
    <property type="match status" value="1"/>
</dbReference>
<evidence type="ECO:0000313" key="10">
    <source>
        <dbReference type="Proteomes" id="UP001150259"/>
    </source>
</evidence>
<dbReference type="InterPro" id="IPR037051">
    <property type="entry name" value="4-carb_acid_sugar_kinase_N_sf"/>
</dbReference>
<proteinExistence type="inferred from homology"/>
<gene>
    <name evidence="9" type="ORF">OO014_11810</name>
</gene>
<keyword evidence="3" id="KW-0547">Nucleotide-binding</keyword>
<organism evidence="9 10">
    <name type="scientific">Intrasporangium calvum</name>
    <dbReference type="NCBI Taxonomy" id="53358"/>
    <lineage>
        <taxon>Bacteria</taxon>
        <taxon>Bacillati</taxon>
        <taxon>Actinomycetota</taxon>
        <taxon>Actinomycetes</taxon>
        <taxon>Micrococcales</taxon>
        <taxon>Intrasporangiaceae</taxon>
        <taxon>Intrasporangium</taxon>
    </lineage>
</organism>
<evidence type="ECO:0000259" key="8">
    <source>
        <dbReference type="Pfam" id="PF17042"/>
    </source>
</evidence>
<dbReference type="InterPro" id="IPR010737">
    <property type="entry name" value="4-carb_acid_sugar_kinase_N"/>
</dbReference>
<keyword evidence="10" id="KW-1185">Reference proteome</keyword>
<feature type="domain" description="Four-carbon acid sugar kinase N-terminal" evidence="7">
    <location>
        <begin position="8"/>
        <end position="225"/>
    </location>
</feature>
<dbReference type="Pfam" id="PF07005">
    <property type="entry name" value="SBD_N"/>
    <property type="match status" value="1"/>
</dbReference>
<dbReference type="Proteomes" id="UP001150259">
    <property type="component" value="Unassembled WGS sequence"/>
</dbReference>
<evidence type="ECO:0000256" key="2">
    <source>
        <dbReference type="ARBA" id="ARBA00022679"/>
    </source>
</evidence>
<feature type="domain" description="Four-carbon acid sugar kinase nucleotide binding" evidence="8">
    <location>
        <begin position="252"/>
        <end position="410"/>
    </location>
</feature>
<protein>
    <recommendedName>
        <fullName evidence="11">Type III effector Hrp-dependent outer protein</fullName>
    </recommendedName>
</protein>
<dbReference type="InterPro" id="IPR042213">
    <property type="entry name" value="NBD_C_sf"/>
</dbReference>
<evidence type="ECO:0000256" key="1">
    <source>
        <dbReference type="ARBA" id="ARBA00005715"/>
    </source>
</evidence>
<evidence type="ECO:0008006" key="11">
    <source>
        <dbReference type="Google" id="ProtNLM"/>
    </source>
</evidence>
<evidence type="ECO:0000256" key="5">
    <source>
        <dbReference type="ARBA" id="ARBA00022840"/>
    </source>
</evidence>
<comment type="caution">
    <text evidence="9">The sequence shown here is derived from an EMBL/GenBank/DDBJ whole genome shotgun (WGS) entry which is preliminary data.</text>
</comment>
<evidence type="ECO:0000313" key="9">
    <source>
        <dbReference type="EMBL" id="MDC5697947.1"/>
    </source>
</evidence>
<dbReference type="Pfam" id="PF17042">
    <property type="entry name" value="NBD_C"/>
    <property type="match status" value="1"/>
</dbReference>